<feature type="region of interest" description="Disordered" evidence="2">
    <location>
        <begin position="868"/>
        <end position="898"/>
    </location>
</feature>
<evidence type="ECO:0000256" key="2">
    <source>
        <dbReference type="SAM" id="MobiDB-lite"/>
    </source>
</evidence>
<dbReference type="AlphaFoldDB" id="A0A1G6XPG3"/>
<dbReference type="SUPFAM" id="SSF49464">
    <property type="entry name" value="Carboxypeptidase regulatory domain-like"/>
    <property type="match status" value="1"/>
</dbReference>
<keyword evidence="3" id="KW-0812">Transmembrane</keyword>
<dbReference type="EMBL" id="FMZM01000011">
    <property type="protein sequence ID" value="SDD79912.1"/>
    <property type="molecule type" value="Genomic_DNA"/>
</dbReference>
<feature type="region of interest" description="Disordered" evidence="2">
    <location>
        <begin position="426"/>
        <end position="455"/>
    </location>
</feature>
<accession>A0A1G6XPG3</accession>
<keyword evidence="1" id="KW-0732">Signal</keyword>
<dbReference type="GO" id="GO:0004180">
    <property type="term" value="F:carboxypeptidase activity"/>
    <property type="evidence" value="ECO:0007669"/>
    <property type="project" value="UniProtKB-KW"/>
</dbReference>
<dbReference type="SUPFAM" id="SSF49478">
    <property type="entry name" value="Cna protein B-type domain"/>
    <property type="match status" value="2"/>
</dbReference>
<dbReference type="Gene3D" id="2.60.40.1120">
    <property type="entry name" value="Carboxypeptidase-like, regulatory domain"/>
    <property type="match status" value="3"/>
</dbReference>
<organism evidence="4 5">
    <name type="scientific">Nocardioides lianchengensis</name>
    <dbReference type="NCBI Taxonomy" id="1045774"/>
    <lineage>
        <taxon>Bacteria</taxon>
        <taxon>Bacillati</taxon>
        <taxon>Actinomycetota</taxon>
        <taxon>Actinomycetes</taxon>
        <taxon>Propionibacteriales</taxon>
        <taxon>Nocardioidaceae</taxon>
        <taxon>Nocardioides</taxon>
    </lineage>
</organism>
<dbReference type="InterPro" id="IPR051417">
    <property type="entry name" value="SDr/BOS_complex"/>
</dbReference>
<name>A0A1G6XPG3_9ACTN</name>
<dbReference type="SUPFAM" id="SSF49452">
    <property type="entry name" value="Starch-binding domain-like"/>
    <property type="match status" value="1"/>
</dbReference>
<keyword evidence="4" id="KW-0378">Hydrolase</keyword>
<dbReference type="RefSeq" id="WP_090859700.1">
    <property type="nucleotide sequence ID" value="NZ_FMZM01000011.1"/>
</dbReference>
<dbReference type="OrthoDB" id="5164924at2"/>
<evidence type="ECO:0000256" key="1">
    <source>
        <dbReference type="ARBA" id="ARBA00022729"/>
    </source>
</evidence>
<keyword evidence="4" id="KW-0121">Carboxypeptidase</keyword>
<protein>
    <submittedName>
        <fullName evidence="4">Carboxypeptidase regulatory-like domain-containing protein</fullName>
    </submittedName>
</protein>
<feature type="region of interest" description="Disordered" evidence="2">
    <location>
        <begin position="195"/>
        <end position="230"/>
    </location>
</feature>
<evidence type="ECO:0000313" key="4">
    <source>
        <dbReference type="EMBL" id="SDD79912.1"/>
    </source>
</evidence>
<sequence>MHVDISPRRFELVPGIPQPVYVTISNNDTVIGGYAVRVLGADPSWITVDQADVSLFPDESRTVTVLVSVPEGMTAGERRLSVQVRELTPPEASVVEEVVFTVPEAPAVKLRVDPLAVTAGRTARLNLLLDNTGNTRIDQRLHGQDPESRVRFRFDPPVVTLEPGEHALVDVRATAKQPFLGNPVVRPLELRLVPRDYVPAPPPPPKKDEKKDGEKSLAAPSLRRRRKAPVPRIDDEAVPVLANATFIQKPMVSRGPVSLLGLLLAVTVFAIVITLALSRIVGQSAADRNLALEIAAAQQGGSSSGTSSMGGTVTLLTSGAPVEGVAVSVFDAGDTEAPLATTATGPTGTWKVGKLAAGDYKVTFRGAGFVQIWFPKAVDAADAEAVTLEAGNQRAGLDVALGGVPASIAGTVSGADVSASTLTLKAPLSGMSPTTSTSGSTSDTGTAGTAGSASEVATAQQGATVMSVPVGDDGTFVLENVPSPSVYDLIVEKPGFATSTQRIDVGAGEERTGVEITLRQGDGVISGQVRSPAGPLGGATVVATSGQTTVTAMSLTEGAVGSFTLPGLPTPASFTVVVSMPGHATQTLQLVLGAGQRYTGVGVDLNSSSGVLSGSVTTAADEQPAPGVLVSVTDGRNVIQTATSSDEKNPGGWQLTGLPLPGDYTVTFSRSDLAPQTVPLSLDPRGGIVYDGKGSTVTEERGITVALVSATAVVSSAVRQRLPNGRTVAIGEAQVTLSSNSSDLTYSVTTASVPSHNAGEFRLDTVPPGTYTLSISRNGVSPVSKGLTLAAGQVWNEPTVLPVAAAITGRVLLSSGQAVRAGWYVDLYRSKTYDTALEPYRQVRTDKNGRFTFPDLDAPEAYLIEVRRTRGADPSPSTPIKIDASEQASVDVRLRSNE</sequence>
<dbReference type="PANTHER" id="PTHR23303:SF14">
    <property type="entry name" value="BOS COMPLEX SUBUNIT NOMO1-RELATED"/>
    <property type="match status" value="1"/>
</dbReference>
<keyword evidence="3" id="KW-1133">Transmembrane helix</keyword>
<evidence type="ECO:0000256" key="3">
    <source>
        <dbReference type="SAM" id="Phobius"/>
    </source>
</evidence>
<dbReference type="STRING" id="1045774.SAMN05421872_11124"/>
<dbReference type="InterPro" id="IPR013784">
    <property type="entry name" value="Carb-bd-like_fold"/>
</dbReference>
<feature type="compositionally biased region" description="Low complexity" evidence="2">
    <location>
        <begin position="429"/>
        <end position="455"/>
    </location>
</feature>
<dbReference type="GO" id="GO:0030246">
    <property type="term" value="F:carbohydrate binding"/>
    <property type="evidence" value="ECO:0007669"/>
    <property type="project" value="InterPro"/>
</dbReference>
<keyword evidence="4" id="KW-0645">Protease</keyword>
<evidence type="ECO:0000313" key="5">
    <source>
        <dbReference type="Proteomes" id="UP000199034"/>
    </source>
</evidence>
<feature type="compositionally biased region" description="Basic and acidic residues" evidence="2">
    <location>
        <begin position="205"/>
        <end position="215"/>
    </location>
</feature>
<dbReference type="InterPro" id="IPR008969">
    <property type="entry name" value="CarboxyPept-like_regulatory"/>
</dbReference>
<dbReference type="PANTHER" id="PTHR23303">
    <property type="entry name" value="CARBOXYPEPTIDASE REGULATORY REGION-CONTAINING"/>
    <property type="match status" value="1"/>
</dbReference>
<dbReference type="Pfam" id="PF13620">
    <property type="entry name" value="CarboxypepD_reg"/>
    <property type="match status" value="3"/>
</dbReference>
<keyword evidence="3" id="KW-0472">Membrane</keyword>
<reference evidence="4 5" key="1">
    <citation type="submission" date="2016-10" db="EMBL/GenBank/DDBJ databases">
        <authorList>
            <person name="de Groot N.N."/>
        </authorList>
    </citation>
    <scope>NUCLEOTIDE SEQUENCE [LARGE SCALE GENOMIC DNA]</scope>
    <source>
        <strain evidence="4 5">CGMCC 4.6858</strain>
    </source>
</reference>
<dbReference type="Proteomes" id="UP000199034">
    <property type="component" value="Unassembled WGS sequence"/>
</dbReference>
<keyword evidence="5" id="KW-1185">Reference proteome</keyword>
<feature type="transmembrane region" description="Helical" evidence="3">
    <location>
        <begin position="257"/>
        <end position="277"/>
    </location>
</feature>
<gene>
    <name evidence="4" type="ORF">SAMN05421872_11124</name>
</gene>
<proteinExistence type="predicted"/>